<keyword evidence="2" id="KW-1185">Reference proteome</keyword>
<organism evidence="1 2">
    <name type="scientific">Gossypium davidsonii</name>
    <name type="common">Davidson's cotton</name>
    <name type="synonym">Gossypium klotzschianum subsp. davidsonii</name>
    <dbReference type="NCBI Taxonomy" id="34287"/>
    <lineage>
        <taxon>Eukaryota</taxon>
        <taxon>Viridiplantae</taxon>
        <taxon>Streptophyta</taxon>
        <taxon>Embryophyta</taxon>
        <taxon>Tracheophyta</taxon>
        <taxon>Spermatophyta</taxon>
        <taxon>Magnoliopsida</taxon>
        <taxon>eudicotyledons</taxon>
        <taxon>Gunneridae</taxon>
        <taxon>Pentapetalae</taxon>
        <taxon>rosids</taxon>
        <taxon>malvids</taxon>
        <taxon>Malvales</taxon>
        <taxon>Malvaceae</taxon>
        <taxon>Malvoideae</taxon>
        <taxon>Gossypium</taxon>
    </lineage>
</organism>
<sequence>MDIKDSYKINQEELDETLSLCDLSLENYQDLDDTSHHSLNSPSYGHQFFEFPIIPSTPLNNNKANDIVFCGKLIKEQGFVHGDNVNPKPNSTKSFRSQSSSFRKYKVLIGISKIELKMELNDMTKRQSRRNHPLPMFPPVATGDMAVVEAGDGCDAGGKRGRRWSLLRPLKFSVLPK</sequence>
<reference evidence="1 2" key="1">
    <citation type="journal article" date="2019" name="Genome Biol. Evol.">
        <title>Insights into the evolution of the New World diploid cottons (Gossypium, subgenus Houzingenia) based on genome sequencing.</title>
        <authorList>
            <person name="Grover C.E."/>
            <person name="Arick M.A. 2nd"/>
            <person name="Thrash A."/>
            <person name="Conover J.L."/>
            <person name="Sanders W.S."/>
            <person name="Peterson D.G."/>
            <person name="Frelichowski J.E."/>
            <person name="Scheffler J.A."/>
            <person name="Scheffler B.E."/>
            <person name="Wendel J.F."/>
        </authorList>
    </citation>
    <scope>NUCLEOTIDE SEQUENCE [LARGE SCALE GENOMIC DNA]</scope>
    <source>
        <strain evidence="1">27</strain>
        <tissue evidence="1">Leaf</tissue>
    </source>
</reference>
<dbReference type="EMBL" id="JABFAC010000002">
    <property type="protein sequence ID" value="MBA0607155.1"/>
    <property type="molecule type" value="Genomic_DNA"/>
</dbReference>
<name>A0A7J8R091_GOSDV</name>
<evidence type="ECO:0000313" key="2">
    <source>
        <dbReference type="Proteomes" id="UP000593561"/>
    </source>
</evidence>
<protein>
    <submittedName>
        <fullName evidence="1">Uncharacterized protein</fullName>
    </submittedName>
</protein>
<proteinExistence type="predicted"/>
<dbReference type="PANTHER" id="PTHR34130">
    <property type="entry name" value="OS08G0243800 PROTEIN"/>
    <property type="match status" value="1"/>
</dbReference>
<gene>
    <name evidence="1" type="ORF">Godav_019499</name>
</gene>
<accession>A0A7J8R091</accession>
<dbReference type="AlphaFoldDB" id="A0A7J8R091"/>
<feature type="non-terminal residue" evidence="1">
    <location>
        <position position="1"/>
    </location>
</feature>
<dbReference type="Proteomes" id="UP000593561">
    <property type="component" value="Unassembled WGS sequence"/>
</dbReference>
<dbReference type="PANTHER" id="PTHR34130:SF8">
    <property type="entry name" value="TRANSMEMBRANE PROTEIN"/>
    <property type="match status" value="1"/>
</dbReference>
<evidence type="ECO:0000313" key="1">
    <source>
        <dbReference type="EMBL" id="MBA0607155.1"/>
    </source>
</evidence>
<comment type="caution">
    <text evidence="1">The sequence shown here is derived from an EMBL/GenBank/DDBJ whole genome shotgun (WGS) entry which is preliminary data.</text>
</comment>